<dbReference type="PANTHER" id="PTHR10795">
    <property type="entry name" value="PROPROTEIN CONVERTASE SUBTILISIN/KEXIN"/>
    <property type="match status" value="1"/>
</dbReference>
<protein>
    <submittedName>
        <fullName evidence="11">Uncharacterized protein</fullName>
    </submittedName>
</protein>
<feature type="domain" description="PA" evidence="9">
    <location>
        <begin position="431"/>
        <end position="506"/>
    </location>
</feature>
<dbReference type="InterPro" id="IPR010259">
    <property type="entry name" value="S8pro/Inhibitor_I9"/>
</dbReference>
<dbReference type="InterPro" id="IPR003137">
    <property type="entry name" value="PA_domain"/>
</dbReference>
<feature type="non-terminal residue" evidence="11">
    <location>
        <position position="552"/>
    </location>
</feature>
<evidence type="ECO:0000259" key="10">
    <source>
        <dbReference type="Pfam" id="PF05922"/>
    </source>
</evidence>
<dbReference type="Pfam" id="PF02225">
    <property type="entry name" value="PA"/>
    <property type="match status" value="1"/>
</dbReference>
<dbReference type="InterPro" id="IPR046450">
    <property type="entry name" value="PA_dom_sf"/>
</dbReference>
<dbReference type="AlphaFoldDB" id="A0AA41V440"/>
<comment type="similarity">
    <text evidence="1 6">Belongs to the peptidase S8 family.</text>
</comment>
<dbReference type="SUPFAM" id="SSF52025">
    <property type="entry name" value="PA domain"/>
    <property type="match status" value="1"/>
</dbReference>
<reference evidence="11" key="1">
    <citation type="submission" date="2022-03" db="EMBL/GenBank/DDBJ databases">
        <title>A functionally conserved STORR gene fusion in Papaver species that diverged 16.8 million years ago.</title>
        <authorList>
            <person name="Catania T."/>
        </authorList>
    </citation>
    <scope>NUCLEOTIDE SEQUENCE</scope>
    <source>
        <strain evidence="11">S-191538</strain>
    </source>
</reference>
<dbReference type="FunFam" id="3.30.70.80:FF:000002">
    <property type="entry name" value="Subtilisin-like protease SBT5.3"/>
    <property type="match status" value="1"/>
</dbReference>
<comment type="caution">
    <text evidence="6">Lacks conserved residue(s) required for the propagation of feature annotation.</text>
</comment>
<keyword evidence="3 7" id="KW-0732">Signal</keyword>
<feature type="domain" description="Peptidase S8/S53" evidence="8">
    <location>
        <begin position="144"/>
        <end position="550"/>
    </location>
</feature>
<evidence type="ECO:0000256" key="2">
    <source>
        <dbReference type="ARBA" id="ARBA00022670"/>
    </source>
</evidence>
<dbReference type="Pfam" id="PF00082">
    <property type="entry name" value="Peptidase_S8"/>
    <property type="match status" value="1"/>
</dbReference>
<evidence type="ECO:0000259" key="8">
    <source>
        <dbReference type="Pfam" id="PF00082"/>
    </source>
</evidence>
<evidence type="ECO:0000256" key="6">
    <source>
        <dbReference type="PROSITE-ProRule" id="PRU01240"/>
    </source>
</evidence>
<dbReference type="Pfam" id="PF05922">
    <property type="entry name" value="Inhibitor_I9"/>
    <property type="match status" value="1"/>
</dbReference>
<evidence type="ECO:0000256" key="4">
    <source>
        <dbReference type="ARBA" id="ARBA00022825"/>
    </source>
</evidence>
<proteinExistence type="inferred from homology"/>
<evidence type="ECO:0000256" key="7">
    <source>
        <dbReference type="SAM" id="SignalP"/>
    </source>
</evidence>
<dbReference type="Proteomes" id="UP001177140">
    <property type="component" value="Unassembled WGS sequence"/>
</dbReference>
<keyword evidence="4" id="KW-0378">Hydrolase</keyword>
<gene>
    <name evidence="11" type="ORF">MKW94_022001</name>
</gene>
<keyword evidence="12" id="KW-1185">Reference proteome</keyword>
<feature type="signal peptide" evidence="7">
    <location>
        <begin position="1"/>
        <end position="20"/>
    </location>
</feature>
<feature type="chain" id="PRO_5041319372" evidence="7">
    <location>
        <begin position="21"/>
        <end position="552"/>
    </location>
</feature>
<dbReference type="GO" id="GO:0006508">
    <property type="term" value="P:proteolysis"/>
    <property type="evidence" value="ECO:0007669"/>
    <property type="project" value="UniProtKB-KW"/>
</dbReference>
<accession>A0AA41V440</accession>
<dbReference type="InterPro" id="IPR036852">
    <property type="entry name" value="Peptidase_S8/S53_dom_sf"/>
</dbReference>
<dbReference type="Gene3D" id="3.50.30.30">
    <property type="match status" value="1"/>
</dbReference>
<dbReference type="InterPro" id="IPR000209">
    <property type="entry name" value="Peptidase_S8/S53_dom"/>
</dbReference>
<evidence type="ECO:0000259" key="9">
    <source>
        <dbReference type="Pfam" id="PF02225"/>
    </source>
</evidence>
<feature type="domain" description="Inhibitor I9" evidence="10">
    <location>
        <begin position="30"/>
        <end position="115"/>
    </location>
</feature>
<keyword evidence="4" id="KW-0720">Serine protease</keyword>
<sequence>MRVLEVPLLSLILIILVSLSQKPTCAVKKSYVVYLGAHSHGPEATLSDLERVTDSHYQLLSTVLGSHEKAKESIFYSYTRFINGFAAVLDMQEAEEISKNPYVFSVFENQGRKLQTTYSWKFLGLEPDTDELLTRSIWKKARYGEDTIIANLDGGVWPESKSFSDEGMGPIPSRWKGTCQNSTNKIDPKKYRTKKGVPWACNKKLIGARYFIDGFANEVGLSNLANKNISARDDTGHGTHTLSTAGGNFVRNVSVSGNPDLGYGTAKGGSPRARVASYKVCWKAINNNQSGCYDADIIAAFDAAIHDGVDVISVSIGPQPSSYFNEGISIGSLHAVKQNILVVTAAGNIDTEASDKNKSGDSNQSVTNIAPWVLTVAANKMDRDFPIKIELGNRKQLIEGQSLYPGSLPEQKPYPLVTGAAARAANSTVRDAQLCLARSLDPAKVKGKILVCLREITLPVTKGGVALQAGAIGMILVNDMSNGEETVAAPYDLPAANINYRDGLTLFSYINSTKSPDLFMTHATTRIGGIPAPAMADYSRKGPNTITPEILK</sequence>
<comment type="caution">
    <text evidence="11">The sequence shown here is derived from an EMBL/GenBank/DDBJ whole genome shotgun (WGS) entry which is preliminary data.</text>
</comment>
<evidence type="ECO:0000313" key="11">
    <source>
        <dbReference type="EMBL" id="MCL7030051.1"/>
    </source>
</evidence>
<dbReference type="InterPro" id="IPR037045">
    <property type="entry name" value="S8pro/Inhibitor_I9_sf"/>
</dbReference>
<evidence type="ECO:0000256" key="5">
    <source>
        <dbReference type="ARBA" id="ARBA00023180"/>
    </source>
</evidence>
<keyword evidence="2" id="KW-0645">Protease</keyword>
<dbReference type="InterPro" id="IPR045051">
    <property type="entry name" value="SBT"/>
</dbReference>
<dbReference type="EMBL" id="JAJJMA010097108">
    <property type="protein sequence ID" value="MCL7030051.1"/>
    <property type="molecule type" value="Genomic_DNA"/>
</dbReference>
<evidence type="ECO:0000256" key="1">
    <source>
        <dbReference type="ARBA" id="ARBA00011073"/>
    </source>
</evidence>
<organism evidence="11 12">
    <name type="scientific">Papaver nudicaule</name>
    <name type="common">Iceland poppy</name>
    <dbReference type="NCBI Taxonomy" id="74823"/>
    <lineage>
        <taxon>Eukaryota</taxon>
        <taxon>Viridiplantae</taxon>
        <taxon>Streptophyta</taxon>
        <taxon>Embryophyta</taxon>
        <taxon>Tracheophyta</taxon>
        <taxon>Spermatophyta</taxon>
        <taxon>Magnoliopsida</taxon>
        <taxon>Ranunculales</taxon>
        <taxon>Papaveraceae</taxon>
        <taxon>Papaveroideae</taxon>
        <taxon>Papaver</taxon>
    </lineage>
</organism>
<dbReference type="Gene3D" id="3.40.50.200">
    <property type="entry name" value="Peptidase S8/S53 domain"/>
    <property type="match status" value="1"/>
</dbReference>
<dbReference type="CDD" id="cd02120">
    <property type="entry name" value="PA_subtilisin_like"/>
    <property type="match status" value="1"/>
</dbReference>
<dbReference type="GO" id="GO:0004252">
    <property type="term" value="F:serine-type endopeptidase activity"/>
    <property type="evidence" value="ECO:0007669"/>
    <property type="project" value="InterPro"/>
</dbReference>
<name>A0AA41V440_PAPNU</name>
<dbReference type="Gene3D" id="3.30.70.80">
    <property type="entry name" value="Peptidase S8 propeptide/proteinase inhibitor I9"/>
    <property type="match status" value="1"/>
</dbReference>
<keyword evidence="5" id="KW-0325">Glycoprotein</keyword>
<dbReference type="FunFam" id="3.50.30.30:FF:000005">
    <property type="entry name" value="subtilisin-like protease SBT1.5"/>
    <property type="match status" value="1"/>
</dbReference>
<evidence type="ECO:0000256" key="3">
    <source>
        <dbReference type="ARBA" id="ARBA00022729"/>
    </source>
</evidence>
<dbReference type="SUPFAM" id="SSF52743">
    <property type="entry name" value="Subtilisin-like"/>
    <property type="match status" value="1"/>
</dbReference>
<dbReference type="PROSITE" id="PS51892">
    <property type="entry name" value="SUBTILASE"/>
    <property type="match status" value="1"/>
</dbReference>
<evidence type="ECO:0000313" key="12">
    <source>
        <dbReference type="Proteomes" id="UP001177140"/>
    </source>
</evidence>